<evidence type="ECO:0000256" key="2">
    <source>
        <dbReference type="ARBA" id="ARBA00022692"/>
    </source>
</evidence>
<feature type="region of interest" description="Disordered" evidence="9">
    <location>
        <begin position="272"/>
        <end position="324"/>
    </location>
</feature>
<organism evidence="12 13">
    <name type="scientific">Ceratodon purpureus</name>
    <name type="common">Fire moss</name>
    <name type="synonym">Dicranum purpureum</name>
    <dbReference type="NCBI Taxonomy" id="3225"/>
    <lineage>
        <taxon>Eukaryota</taxon>
        <taxon>Viridiplantae</taxon>
        <taxon>Streptophyta</taxon>
        <taxon>Embryophyta</taxon>
        <taxon>Bryophyta</taxon>
        <taxon>Bryophytina</taxon>
        <taxon>Bryopsida</taxon>
        <taxon>Dicranidae</taxon>
        <taxon>Pseudoditrichales</taxon>
        <taxon>Ditrichaceae</taxon>
        <taxon>Ceratodon</taxon>
    </lineage>
</organism>
<dbReference type="AlphaFoldDB" id="A0A8T0ISH6"/>
<evidence type="ECO:0000256" key="9">
    <source>
        <dbReference type="SAM" id="MobiDB-lite"/>
    </source>
</evidence>
<keyword evidence="7 10" id="KW-0472">Membrane</keyword>
<comment type="subcellular location">
    <subcellularLocation>
        <location evidence="1">Membrane</location>
    </subcellularLocation>
</comment>
<feature type="compositionally biased region" description="Polar residues" evidence="9">
    <location>
        <begin position="272"/>
        <end position="282"/>
    </location>
</feature>
<dbReference type="EMBL" id="CM026422">
    <property type="protein sequence ID" value="KAG0586005.1"/>
    <property type="molecule type" value="Genomic_DNA"/>
</dbReference>
<dbReference type="SMART" id="SM00184">
    <property type="entry name" value="RING"/>
    <property type="match status" value="1"/>
</dbReference>
<evidence type="ECO:0000256" key="7">
    <source>
        <dbReference type="ARBA" id="ARBA00023136"/>
    </source>
</evidence>
<dbReference type="GO" id="GO:0008270">
    <property type="term" value="F:zinc ion binding"/>
    <property type="evidence" value="ECO:0007669"/>
    <property type="project" value="UniProtKB-KW"/>
</dbReference>
<feature type="transmembrane region" description="Helical" evidence="10">
    <location>
        <begin position="6"/>
        <end position="27"/>
    </location>
</feature>
<evidence type="ECO:0000313" key="12">
    <source>
        <dbReference type="EMBL" id="KAG0586005.1"/>
    </source>
</evidence>
<sequence length="393" mass="43778">MMIKVAIAIGLGIFVFVAICCVSWGVWKLRHRMSKGQISATPDEIPIEDRKDVVLSLPTIKTSDLKVDGGAKLQCPLCWLDFRDEDIMRQLPQCDHIFHRHCIDRLLDKKITCPICSSVLTDSVKILENLNGRKSYLQETAMETIYSKEPARTPSWVHVNRPVPLPRTALLNSSSSSERFEIDLNPSDSMGSRDGKSPLLKHLTSSHAEEWNDVDLEKCIDISFTFGTDIPVEKRQHSRHSSTNDKDMDSFSFGISSEDAFTFVGTGGLESSSDAAAVGSSQRRSRNKDYSSSSSDFNPSTRHSRSTSRGSRSNSSGDSSFKQVANWDFGHPHLKEVSEHNASDHMPLTRPPDQCSYDVLPVVIGSGNHHLKPPQASEEHMKVGSHRNSYSHL</sequence>
<evidence type="ECO:0000256" key="10">
    <source>
        <dbReference type="SAM" id="Phobius"/>
    </source>
</evidence>
<dbReference type="PANTHER" id="PTHR46539">
    <property type="entry name" value="E3 UBIQUITIN-PROTEIN LIGASE ATL42"/>
    <property type="match status" value="1"/>
</dbReference>
<evidence type="ECO:0000259" key="11">
    <source>
        <dbReference type="PROSITE" id="PS50089"/>
    </source>
</evidence>
<dbReference type="InterPro" id="IPR001841">
    <property type="entry name" value="Znf_RING"/>
</dbReference>
<feature type="compositionally biased region" description="Low complexity" evidence="9">
    <location>
        <begin position="307"/>
        <end position="320"/>
    </location>
</feature>
<dbReference type="PANTHER" id="PTHR46539:SF1">
    <property type="entry name" value="E3 UBIQUITIN-PROTEIN LIGASE ATL42"/>
    <property type="match status" value="1"/>
</dbReference>
<dbReference type="PROSITE" id="PS50089">
    <property type="entry name" value="ZF_RING_2"/>
    <property type="match status" value="1"/>
</dbReference>
<accession>A0A8T0ISH6</accession>
<evidence type="ECO:0000256" key="1">
    <source>
        <dbReference type="ARBA" id="ARBA00004370"/>
    </source>
</evidence>
<dbReference type="InterPro" id="IPR013083">
    <property type="entry name" value="Znf_RING/FYVE/PHD"/>
</dbReference>
<name>A0A8T0ISH6_CERPU</name>
<dbReference type="Pfam" id="PF13639">
    <property type="entry name" value="zf-RING_2"/>
    <property type="match status" value="1"/>
</dbReference>
<proteinExistence type="predicted"/>
<dbReference type="Proteomes" id="UP000822688">
    <property type="component" value="Chromosome 2"/>
</dbReference>
<comment type="caution">
    <text evidence="12">The sequence shown here is derived from an EMBL/GenBank/DDBJ whole genome shotgun (WGS) entry which is preliminary data.</text>
</comment>
<evidence type="ECO:0000256" key="8">
    <source>
        <dbReference type="PROSITE-ProRule" id="PRU00175"/>
    </source>
</evidence>
<evidence type="ECO:0000256" key="4">
    <source>
        <dbReference type="ARBA" id="ARBA00022771"/>
    </source>
</evidence>
<evidence type="ECO:0000256" key="3">
    <source>
        <dbReference type="ARBA" id="ARBA00022723"/>
    </source>
</evidence>
<keyword evidence="13" id="KW-1185">Reference proteome</keyword>
<evidence type="ECO:0000313" key="13">
    <source>
        <dbReference type="Proteomes" id="UP000822688"/>
    </source>
</evidence>
<keyword evidence="4 8" id="KW-0863">Zinc-finger</keyword>
<keyword evidence="3" id="KW-0479">Metal-binding</keyword>
<keyword evidence="2 10" id="KW-0812">Transmembrane</keyword>
<dbReference type="SUPFAM" id="SSF57850">
    <property type="entry name" value="RING/U-box"/>
    <property type="match status" value="1"/>
</dbReference>
<dbReference type="GO" id="GO:0016020">
    <property type="term" value="C:membrane"/>
    <property type="evidence" value="ECO:0007669"/>
    <property type="project" value="UniProtKB-SubCell"/>
</dbReference>
<dbReference type="Gene3D" id="3.30.40.10">
    <property type="entry name" value="Zinc/RING finger domain, C3HC4 (zinc finger)"/>
    <property type="match status" value="1"/>
</dbReference>
<keyword evidence="5" id="KW-0862">Zinc</keyword>
<evidence type="ECO:0000256" key="6">
    <source>
        <dbReference type="ARBA" id="ARBA00022989"/>
    </source>
</evidence>
<evidence type="ECO:0000256" key="5">
    <source>
        <dbReference type="ARBA" id="ARBA00022833"/>
    </source>
</evidence>
<feature type="domain" description="RING-type" evidence="11">
    <location>
        <begin position="75"/>
        <end position="117"/>
    </location>
</feature>
<reference evidence="12" key="1">
    <citation type="submission" date="2020-06" db="EMBL/GenBank/DDBJ databases">
        <title>WGS assembly of Ceratodon purpureus strain R40.</title>
        <authorList>
            <person name="Carey S.B."/>
            <person name="Jenkins J."/>
            <person name="Shu S."/>
            <person name="Lovell J.T."/>
            <person name="Sreedasyam A."/>
            <person name="Maumus F."/>
            <person name="Tiley G.P."/>
            <person name="Fernandez-Pozo N."/>
            <person name="Barry K."/>
            <person name="Chen C."/>
            <person name="Wang M."/>
            <person name="Lipzen A."/>
            <person name="Daum C."/>
            <person name="Saski C.A."/>
            <person name="Payton A.C."/>
            <person name="Mcbreen J.C."/>
            <person name="Conrad R.E."/>
            <person name="Kollar L.M."/>
            <person name="Olsson S."/>
            <person name="Huttunen S."/>
            <person name="Landis J.B."/>
            <person name="Wickett N.J."/>
            <person name="Johnson M.G."/>
            <person name="Rensing S.A."/>
            <person name="Grimwood J."/>
            <person name="Schmutz J."/>
            <person name="Mcdaniel S.F."/>
        </authorList>
    </citation>
    <scope>NUCLEOTIDE SEQUENCE</scope>
    <source>
        <strain evidence="12">R40</strain>
    </source>
</reference>
<keyword evidence="6 10" id="KW-1133">Transmembrane helix</keyword>
<protein>
    <recommendedName>
        <fullName evidence="11">RING-type domain-containing protein</fullName>
    </recommendedName>
</protein>
<gene>
    <name evidence="12" type="ORF">KC19_2G055900</name>
</gene>
<feature type="region of interest" description="Disordered" evidence="9">
    <location>
        <begin position="366"/>
        <end position="393"/>
    </location>
</feature>